<evidence type="ECO:0000313" key="2">
    <source>
        <dbReference type="EMBL" id="QYC09101.1"/>
    </source>
</evidence>
<organism evidence="2 3">
    <name type="scientific">Brevundimonas nasdae</name>
    <dbReference type="NCBI Taxonomy" id="172043"/>
    <lineage>
        <taxon>Bacteria</taxon>
        <taxon>Pseudomonadati</taxon>
        <taxon>Pseudomonadota</taxon>
        <taxon>Alphaproteobacteria</taxon>
        <taxon>Caulobacterales</taxon>
        <taxon>Caulobacteraceae</taxon>
        <taxon>Brevundimonas</taxon>
    </lineage>
</organism>
<dbReference type="RefSeq" id="WP_219354748.1">
    <property type="nucleotide sequence ID" value="NZ_CP080034.1"/>
</dbReference>
<name>A0ABX8TD60_9CAUL</name>
<evidence type="ECO:0000313" key="3">
    <source>
        <dbReference type="Proteomes" id="UP000824334"/>
    </source>
</evidence>
<sequence>MTETTLTTERLILTPAGLDDFTEIAALWKDEAFTQFIMGRALSDEEVWFRLLRDIGHWTALGHGNWSIRLRHGGAYLGSVGVLNYRREMTPAFDAPELGWGVDPAYQGQGYAAEALTAALAWADQTRGAARTVCMIAPDNLPSLKLAARVGYRPYAETTYNGHGVRLFERPCTAP</sequence>
<dbReference type="GeneID" id="94375741"/>
<dbReference type="Pfam" id="PF13302">
    <property type="entry name" value="Acetyltransf_3"/>
    <property type="match status" value="1"/>
</dbReference>
<dbReference type="PANTHER" id="PTHR43792">
    <property type="entry name" value="GNAT FAMILY, PUTATIVE (AFU_ORTHOLOGUE AFUA_3G00765)-RELATED-RELATED"/>
    <property type="match status" value="1"/>
</dbReference>
<feature type="domain" description="N-acetyltransferase" evidence="1">
    <location>
        <begin position="11"/>
        <end position="173"/>
    </location>
</feature>
<gene>
    <name evidence="2" type="ORF">KWG56_10700</name>
</gene>
<accession>A0ABX8TD60</accession>
<dbReference type="PROSITE" id="PS51186">
    <property type="entry name" value="GNAT"/>
    <property type="match status" value="1"/>
</dbReference>
<dbReference type="PANTHER" id="PTHR43792:SF16">
    <property type="entry name" value="N-ACETYLTRANSFERASE DOMAIN-CONTAINING PROTEIN"/>
    <property type="match status" value="1"/>
</dbReference>
<proteinExistence type="predicted"/>
<dbReference type="InterPro" id="IPR051531">
    <property type="entry name" value="N-acetyltransferase"/>
</dbReference>
<keyword evidence="3" id="KW-1185">Reference proteome</keyword>
<protein>
    <submittedName>
        <fullName evidence="2">GNAT family N-acetyltransferase</fullName>
    </submittedName>
</protein>
<reference evidence="2 3" key="1">
    <citation type="submission" date="2021-07" db="EMBL/GenBank/DDBJ databases">
        <title>Isolation and characterization of bacteria from a gold mining with a capacity of golden bioaccumulation.</title>
        <authorList>
            <person name="Yang X.J."/>
        </authorList>
    </citation>
    <scope>NUCLEOTIDE SEQUENCE [LARGE SCALE GENOMIC DNA]</scope>
    <source>
        <strain evidence="2 3">Au29</strain>
    </source>
</reference>
<dbReference type="InterPro" id="IPR000182">
    <property type="entry name" value="GNAT_dom"/>
</dbReference>
<dbReference type="Proteomes" id="UP000824334">
    <property type="component" value="Chromosome"/>
</dbReference>
<evidence type="ECO:0000259" key="1">
    <source>
        <dbReference type="PROSITE" id="PS51186"/>
    </source>
</evidence>
<dbReference type="EMBL" id="CP080034">
    <property type="protein sequence ID" value="QYC09101.1"/>
    <property type="molecule type" value="Genomic_DNA"/>
</dbReference>